<sequence length="391" mass="43205">MECATALENKAPDPEWGLLGHLGSLCGNTINEQREPPKSTRHKPNKSTATPKRKPPNRTVSHFWDDPSGTETAAPLPPSRGTTLPLIPPAHFHTSVPRPQPPTSPIHPTQSPATTTSKNPTTSPFFTIPRPPPKPRPPRGTLSSLPIPPLSAPRFGLIQESLASDPFSLLIAVTFLIRTKAVVAIPYFHALTARFPGPEALAAADPEEVVEMIRPLGLSRVRCGVMKRLARGWIERPPERGRRYTVRGYAEGVGVREGEEFGADDEGGEVVGAAWEIGHLVKGAYALDSWRIFCRDVLLGRARGWNGEGREEGFQPEWMRVVPKDKELRACLRWMWMREGWWWDAETGEREVLREEMRRAVEEGRVGYDDHGRLVILEGALGVGHGGGVEG</sequence>
<dbReference type="GO" id="GO:0005634">
    <property type="term" value="C:nucleus"/>
    <property type="evidence" value="ECO:0007669"/>
    <property type="project" value="UniProtKB-SubCell"/>
</dbReference>
<dbReference type="EMBL" id="JAUKUD010000001">
    <property type="protein sequence ID" value="KAK0754023.1"/>
    <property type="molecule type" value="Genomic_DNA"/>
</dbReference>
<dbReference type="PANTHER" id="PTHR15074">
    <property type="entry name" value="METHYL-CPG-BINDING PROTEIN"/>
    <property type="match status" value="1"/>
</dbReference>
<feature type="compositionally biased region" description="Basic residues" evidence="3">
    <location>
        <begin position="39"/>
        <end position="56"/>
    </location>
</feature>
<dbReference type="Gene3D" id="1.10.340.30">
    <property type="entry name" value="Hypothetical protein, domain 2"/>
    <property type="match status" value="1"/>
</dbReference>
<keyword evidence="2" id="KW-0539">Nucleus</keyword>
<evidence type="ECO:0000259" key="4">
    <source>
        <dbReference type="Pfam" id="PF00730"/>
    </source>
</evidence>
<name>A0AA40FA62_9PEZI</name>
<evidence type="ECO:0000256" key="1">
    <source>
        <dbReference type="ARBA" id="ARBA00004123"/>
    </source>
</evidence>
<keyword evidence="6" id="KW-1185">Reference proteome</keyword>
<organism evidence="5 6">
    <name type="scientific">Schizothecium vesticola</name>
    <dbReference type="NCBI Taxonomy" id="314040"/>
    <lineage>
        <taxon>Eukaryota</taxon>
        <taxon>Fungi</taxon>
        <taxon>Dikarya</taxon>
        <taxon>Ascomycota</taxon>
        <taxon>Pezizomycotina</taxon>
        <taxon>Sordariomycetes</taxon>
        <taxon>Sordariomycetidae</taxon>
        <taxon>Sordariales</taxon>
        <taxon>Schizotheciaceae</taxon>
        <taxon>Schizothecium</taxon>
    </lineage>
</organism>
<dbReference type="InterPro" id="IPR011257">
    <property type="entry name" value="DNA_glycosylase"/>
</dbReference>
<dbReference type="GO" id="GO:0003824">
    <property type="term" value="F:catalytic activity"/>
    <property type="evidence" value="ECO:0007669"/>
    <property type="project" value="InterPro"/>
</dbReference>
<dbReference type="InterPro" id="IPR003265">
    <property type="entry name" value="HhH-GPD_domain"/>
</dbReference>
<comment type="subcellular location">
    <subcellularLocation>
        <location evidence="1">Nucleus</location>
    </subcellularLocation>
</comment>
<dbReference type="Pfam" id="PF00730">
    <property type="entry name" value="HhH-GPD"/>
    <property type="match status" value="1"/>
</dbReference>
<dbReference type="AlphaFoldDB" id="A0AA40FA62"/>
<feature type="compositionally biased region" description="Polar residues" evidence="3">
    <location>
        <begin position="106"/>
        <end position="119"/>
    </location>
</feature>
<proteinExistence type="predicted"/>
<reference evidence="5" key="1">
    <citation type="submission" date="2023-06" db="EMBL/GenBank/DDBJ databases">
        <title>Genome-scale phylogeny and comparative genomics of the fungal order Sordariales.</title>
        <authorList>
            <consortium name="Lawrence Berkeley National Laboratory"/>
            <person name="Hensen N."/>
            <person name="Bonometti L."/>
            <person name="Westerberg I."/>
            <person name="Brannstrom I.O."/>
            <person name="Guillou S."/>
            <person name="Cros-Aarteil S."/>
            <person name="Calhoun S."/>
            <person name="Haridas S."/>
            <person name="Kuo A."/>
            <person name="Mondo S."/>
            <person name="Pangilinan J."/>
            <person name="Riley R."/>
            <person name="LaButti K."/>
            <person name="Andreopoulos B."/>
            <person name="Lipzen A."/>
            <person name="Chen C."/>
            <person name="Yanf M."/>
            <person name="Daum C."/>
            <person name="Ng V."/>
            <person name="Clum A."/>
            <person name="Steindorff A."/>
            <person name="Ohm R."/>
            <person name="Martin F."/>
            <person name="Silar P."/>
            <person name="Natvig D."/>
            <person name="Lalanne C."/>
            <person name="Gautier V."/>
            <person name="Ament-velasquez S.L."/>
            <person name="Kruys A."/>
            <person name="Hutchinson M.I."/>
            <person name="Powell A.J."/>
            <person name="Barry K."/>
            <person name="Miller A.N."/>
            <person name="Grigoriev I.V."/>
            <person name="Debuchy R."/>
            <person name="Gladieux P."/>
            <person name="Thoren M.H."/>
            <person name="Johannesson H."/>
        </authorList>
    </citation>
    <scope>NUCLEOTIDE SEQUENCE</scope>
    <source>
        <strain evidence="5">SMH3187-1</strain>
    </source>
</reference>
<evidence type="ECO:0000313" key="5">
    <source>
        <dbReference type="EMBL" id="KAK0754023.1"/>
    </source>
</evidence>
<comment type="caution">
    <text evidence="5">The sequence shown here is derived from an EMBL/GenBank/DDBJ whole genome shotgun (WGS) entry which is preliminary data.</text>
</comment>
<dbReference type="GO" id="GO:0003677">
    <property type="term" value="F:DNA binding"/>
    <property type="evidence" value="ECO:0007669"/>
    <property type="project" value="InterPro"/>
</dbReference>
<evidence type="ECO:0000256" key="2">
    <source>
        <dbReference type="ARBA" id="ARBA00023242"/>
    </source>
</evidence>
<evidence type="ECO:0000313" key="6">
    <source>
        <dbReference type="Proteomes" id="UP001172155"/>
    </source>
</evidence>
<dbReference type="Proteomes" id="UP001172155">
    <property type="component" value="Unassembled WGS sequence"/>
</dbReference>
<dbReference type="PANTHER" id="PTHR15074:SF0">
    <property type="entry name" value="METHYL-CPG-BINDING DOMAIN PROTEIN 4-LIKE PROTEIN"/>
    <property type="match status" value="1"/>
</dbReference>
<accession>A0AA40FA62</accession>
<gene>
    <name evidence="5" type="ORF">B0T18DRAFT_313503</name>
</gene>
<dbReference type="GO" id="GO:0006285">
    <property type="term" value="P:base-excision repair, AP site formation"/>
    <property type="evidence" value="ECO:0007669"/>
    <property type="project" value="UniProtKB-ARBA"/>
</dbReference>
<dbReference type="SUPFAM" id="SSF48150">
    <property type="entry name" value="DNA-glycosylase"/>
    <property type="match status" value="1"/>
</dbReference>
<evidence type="ECO:0000256" key="3">
    <source>
        <dbReference type="SAM" id="MobiDB-lite"/>
    </source>
</evidence>
<feature type="domain" description="HhH-GPD" evidence="4">
    <location>
        <begin position="178"/>
        <end position="243"/>
    </location>
</feature>
<feature type="region of interest" description="Disordered" evidence="3">
    <location>
        <begin position="1"/>
        <end position="144"/>
    </location>
</feature>
<dbReference type="InterPro" id="IPR045138">
    <property type="entry name" value="MeCP2/MBD4"/>
</dbReference>
<protein>
    <submittedName>
        <fullName evidence="5">DNA glycosylase</fullName>
    </submittedName>
</protein>